<gene>
    <name evidence="2" type="ORF">GSLYS_00012166001</name>
</gene>
<reference evidence="2 3" key="1">
    <citation type="submission" date="2024-04" db="EMBL/GenBank/DDBJ databases">
        <authorList>
            <consortium name="Genoscope - CEA"/>
            <person name="William W."/>
        </authorList>
    </citation>
    <scope>NUCLEOTIDE SEQUENCE [LARGE SCALE GENOMIC DNA]</scope>
</reference>
<dbReference type="EMBL" id="CAXITT010000295">
    <property type="protein sequence ID" value="CAL1538345.1"/>
    <property type="molecule type" value="Genomic_DNA"/>
</dbReference>
<sequence length="836" mass="94263">MKPPLTVEAKVAEELRNWLASELEQLDASNTNQFAHHVVTILLHEDLDIEDEPLTAGDDFLQDIYSIKRGKTRDRQKKAAVQFLRSAVCCNESDEAEIQGVVDELMVKIDETKNRMNNKTSKRSLLAPIAINVKTAATQTCSKSDGSEEERLYNEAFPSLATEESPNKEGLARLNNNSVWNRSSPMGKENNKKKMRRKLCQYARRQSYMFSCQEEAQACSIAREVAALALAETSLPNAEATEVFPSTLYDSSPSSFIDSPGCWKSAFRTVILTKVFIPSLAPIQQNRPMSSNPILKVFSPKIIQGICGPFFSVSDPSFDFQLTFRDQDMPLKKFHPVHDETTEHLFPQEEEHCLDVGSETRFADIEVCKIFAARSHREEELRSKVQKLKKAKTKVDTPYQKQKDSELDGVLQFPYHCGDFWQELVYKGAVALYPDLNRRDKVGSETDGETLMHSRSASKISILVTPRAVKDLSLLCLEAIGSHFTPDTMKKFVVNYISNVESGCEIRIEPRNIVKCIVDTLLERKEKALLLSRCNITDHRMQEKIYIDKLLHICMATLNDFFQFGPKNKVWSTENMAFEEDATYASICSNPGLPQEDHWQAVKSESYMSGFGYSDVDKNNLTDGPLKCSSGKLQSGDYVAFSYTDEMMGSNSGSLDLSDGLFAEDMMYFSEEGGPPSISGFSPSFLDKIDLRYLDDLDARSVENDPSGHFKAALTFKEKILLWRNNVQPAFLIEKWPVVHEGLGYDDSWLGQKNSKIDSFAPSSPGYHLTAAMQAADIETYDQQDMGIFSSDQKQLHWENPWSLTKWDSICQEVLTGIMVGCTSWGNHTSPPNPFM</sequence>
<evidence type="ECO:0000256" key="1">
    <source>
        <dbReference type="SAM" id="MobiDB-lite"/>
    </source>
</evidence>
<proteinExistence type="predicted"/>
<comment type="caution">
    <text evidence="2">The sequence shown here is derived from an EMBL/GenBank/DDBJ whole genome shotgun (WGS) entry which is preliminary data.</text>
</comment>
<evidence type="ECO:0000313" key="3">
    <source>
        <dbReference type="Proteomes" id="UP001497497"/>
    </source>
</evidence>
<feature type="compositionally biased region" description="Polar residues" evidence="1">
    <location>
        <begin position="174"/>
        <end position="184"/>
    </location>
</feature>
<organism evidence="2 3">
    <name type="scientific">Lymnaea stagnalis</name>
    <name type="common">Great pond snail</name>
    <name type="synonym">Helix stagnalis</name>
    <dbReference type="NCBI Taxonomy" id="6523"/>
    <lineage>
        <taxon>Eukaryota</taxon>
        <taxon>Metazoa</taxon>
        <taxon>Spiralia</taxon>
        <taxon>Lophotrochozoa</taxon>
        <taxon>Mollusca</taxon>
        <taxon>Gastropoda</taxon>
        <taxon>Heterobranchia</taxon>
        <taxon>Euthyneura</taxon>
        <taxon>Panpulmonata</taxon>
        <taxon>Hygrophila</taxon>
        <taxon>Lymnaeoidea</taxon>
        <taxon>Lymnaeidae</taxon>
        <taxon>Lymnaea</taxon>
    </lineage>
</organism>
<name>A0AAV2I1Z6_LYMST</name>
<dbReference type="Proteomes" id="UP001497497">
    <property type="component" value="Unassembled WGS sequence"/>
</dbReference>
<feature type="region of interest" description="Disordered" evidence="1">
    <location>
        <begin position="164"/>
        <end position="195"/>
    </location>
</feature>
<accession>A0AAV2I1Z6</accession>
<protein>
    <submittedName>
        <fullName evidence="2">Uncharacterized protein</fullName>
    </submittedName>
</protein>
<feature type="non-terminal residue" evidence="2">
    <location>
        <position position="836"/>
    </location>
</feature>
<keyword evidence="3" id="KW-1185">Reference proteome</keyword>
<evidence type="ECO:0000313" key="2">
    <source>
        <dbReference type="EMBL" id="CAL1538345.1"/>
    </source>
</evidence>
<dbReference type="AlphaFoldDB" id="A0AAV2I1Z6"/>